<protein>
    <submittedName>
        <fullName evidence="3">T5orf172 domain-containing protein</fullName>
    </submittedName>
</protein>
<reference evidence="3 5" key="2">
    <citation type="submission" date="2016-10" db="EMBL/GenBank/DDBJ databases">
        <authorList>
            <person name="Varghese N."/>
            <person name="Submissions S."/>
        </authorList>
    </citation>
    <scope>NUCLEOTIDE SEQUENCE [LARGE SCALE GENOMIC DNA]</scope>
    <source>
        <strain evidence="3 5">DSM 22150</strain>
    </source>
</reference>
<sequence>MDKFNLDDIFSDPIFDELIAETPKKQVKRIDPEFEKFQEIIEWIKNNGGEEPKKSRDMTERKLFSRLKGYRERPEMIQKLAKIDEFNLLNIQNTILDESKENPKSLDDILNDNKLFEKKDKVDSLLDLSRYKRTINAADKYSTRKRASHFERYEPLFKLVQKEIANGTRKIIPVDTEKNIKPGKFYIDNGILLYVLSVGKYYEDKHGYRNAKLHLIYENGTENKEILLRSFASNLFDKNRHGRMVTEVMSDVMGETTVEERTDEFVTTGYIYVVRSLSSNPEISKYKNLYKIGFAGRSIEKRIANAENEATYLYAPVKIVATWKVQNFSGRKLEKAIHHRFEDKQVQISVPTANGKIENPKEWYLISLDEIESSINDIVVKLNS</sequence>
<proteinExistence type="predicted"/>
<evidence type="ECO:0000259" key="1">
    <source>
        <dbReference type="SMART" id="SM00974"/>
    </source>
</evidence>
<dbReference type="EMBL" id="FJNB01000003">
    <property type="protein sequence ID" value="CZQ86519.1"/>
    <property type="molecule type" value="Genomic_DNA"/>
</dbReference>
<dbReference type="InterPro" id="IPR018306">
    <property type="entry name" value="Phage_T5_Orf172_DNA-bd"/>
</dbReference>
<keyword evidence="5" id="KW-1185">Reference proteome</keyword>
<dbReference type="STRING" id="640938.TR210_529"/>
<accession>A0A143YDB0</accession>
<organism evidence="2 4">
    <name type="scientific">Trichococcus ilyis</name>
    <dbReference type="NCBI Taxonomy" id="640938"/>
    <lineage>
        <taxon>Bacteria</taxon>
        <taxon>Bacillati</taxon>
        <taxon>Bacillota</taxon>
        <taxon>Bacilli</taxon>
        <taxon>Lactobacillales</taxon>
        <taxon>Carnobacteriaceae</taxon>
        <taxon>Trichococcus</taxon>
    </lineage>
</organism>
<feature type="domain" description="Bacteriophage T5 Orf172 DNA-binding" evidence="1">
    <location>
        <begin position="284"/>
        <end position="378"/>
    </location>
</feature>
<evidence type="ECO:0000313" key="4">
    <source>
        <dbReference type="Proteomes" id="UP000076878"/>
    </source>
</evidence>
<dbReference type="SMART" id="SM00974">
    <property type="entry name" value="T5orf172"/>
    <property type="match status" value="1"/>
</dbReference>
<dbReference type="Proteomes" id="UP000076878">
    <property type="component" value="Unassembled WGS sequence"/>
</dbReference>
<dbReference type="AlphaFoldDB" id="A0A143YDB0"/>
<dbReference type="EMBL" id="FNYT01000002">
    <property type="protein sequence ID" value="SEI61368.1"/>
    <property type="molecule type" value="Genomic_DNA"/>
</dbReference>
<gene>
    <name evidence="3" type="ORF">SAMN05216375_1025</name>
    <name evidence="2" type="ORF">TR210_529</name>
</gene>
<dbReference type="Pfam" id="PF13455">
    <property type="entry name" value="MUG113"/>
    <property type="match status" value="1"/>
</dbReference>
<dbReference type="OrthoDB" id="9814995at2"/>
<dbReference type="Proteomes" id="UP000199280">
    <property type="component" value="Unassembled WGS sequence"/>
</dbReference>
<dbReference type="RefSeq" id="WP_068621300.1">
    <property type="nucleotide sequence ID" value="NZ_FJNB01000003.1"/>
</dbReference>
<evidence type="ECO:0000313" key="3">
    <source>
        <dbReference type="EMBL" id="SEI61368.1"/>
    </source>
</evidence>
<name>A0A143YDB0_9LACT</name>
<evidence type="ECO:0000313" key="5">
    <source>
        <dbReference type="Proteomes" id="UP000199280"/>
    </source>
</evidence>
<reference evidence="2 4" key="1">
    <citation type="submission" date="2016-02" db="EMBL/GenBank/DDBJ databases">
        <authorList>
            <person name="Wen L."/>
            <person name="He K."/>
            <person name="Yang H."/>
        </authorList>
    </citation>
    <scope>NUCLEOTIDE SEQUENCE [LARGE SCALE GENOMIC DNA]</scope>
    <source>
        <strain evidence="2">Trichococcus_R210</strain>
    </source>
</reference>
<evidence type="ECO:0000313" key="2">
    <source>
        <dbReference type="EMBL" id="CZQ86519.1"/>
    </source>
</evidence>